<keyword evidence="3" id="KW-1185">Reference proteome</keyword>
<dbReference type="InterPro" id="IPR036291">
    <property type="entry name" value="NAD(P)-bd_dom_sf"/>
</dbReference>
<accession>A0A346Y093</accession>
<dbReference type="SMART" id="SM00881">
    <property type="entry name" value="CoA_binding"/>
    <property type="match status" value="1"/>
</dbReference>
<evidence type="ECO:0000313" key="3">
    <source>
        <dbReference type="Proteomes" id="UP000264006"/>
    </source>
</evidence>
<dbReference type="SUPFAM" id="SSF51735">
    <property type="entry name" value="NAD(P)-binding Rossmann-fold domains"/>
    <property type="match status" value="1"/>
</dbReference>
<dbReference type="Proteomes" id="UP000264006">
    <property type="component" value="Chromosome"/>
</dbReference>
<dbReference type="KEGG" id="euz:DVS28_a3214"/>
<proteinExistence type="predicted"/>
<feature type="domain" description="CoA-binding" evidence="1">
    <location>
        <begin position="1"/>
        <end position="87"/>
    </location>
</feature>
<protein>
    <recommendedName>
        <fullName evidence="1">CoA-binding domain-containing protein</fullName>
    </recommendedName>
</protein>
<evidence type="ECO:0000313" key="2">
    <source>
        <dbReference type="EMBL" id="AXV07890.1"/>
    </source>
</evidence>
<dbReference type="PANTHER" id="PTHR33303:SF2">
    <property type="entry name" value="COA-BINDING DOMAIN-CONTAINING PROTEIN"/>
    <property type="match status" value="1"/>
</dbReference>
<dbReference type="Gene3D" id="3.40.50.720">
    <property type="entry name" value="NAD(P)-binding Rossmann-like Domain"/>
    <property type="match status" value="1"/>
</dbReference>
<name>A0A346Y093_9ACTN</name>
<sequence length="124" mass="13101">MAVVGCSTSPMKAAHRIPLMLQQMGYDVRPVHPTATEILGVPAVPTLADLDIVPDLVVVFRPSAEAADVTRQAIWVGAAAVWLQLGITSMEAARLAADAGIDYVEDRCSGVDARSFGIDKRSVA</sequence>
<gene>
    <name evidence="2" type="ORF">DVS28_a3214</name>
</gene>
<dbReference type="InterPro" id="IPR003781">
    <property type="entry name" value="CoA-bd"/>
</dbReference>
<reference evidence="2 3" key="1">
    <citation type="submission" date="2018-09" db="EMBL/GenBank/DDBJ databases">
        <title>Complete genome sequence of Euzebya sp. DY32-46 isolated from seawater of Pacific Ocean.</title>
        <authorList>
            <person name="Xu L."/>
            <person name="Wu Y.-H."/>
            <person name="Xu X.-W."/>
        </authorList>
    </citation>
    <scope>NUCLEOTIDE SEQUENCE [LARGE SCALE GENOMIC DNA]</scope>
    <source>
        <strain evidence="2 3">DY32-46</strain>
    </source>
</reference>
<dbReference type="PANTHER" id="PTHR33303">
    <property type="entry name" value="CYTOPLASMIC PROTEIN-RELATED"/>
    <property type="match status" value="1"/>
</dbReference>
<organism evidence="2 3">
    <name type="scientific">Euzebya pacifica</name>
    <dbReference type="NCBI Taxonomy" id="1608957"/>
    <lineage>
        <taxon>Bacteria</taxon>
        <taxon>Bacillati</taxon>
        <taxon>Actinomycetota</taxon>
        <taxon>Nitriliruptoria</taxon>
        <taxon>Euzebyales</taxon>
    </lineage>
</organism>
<dbReference type="EMBL" id="CP031165">
    <property type="protein sequence ID" value="AXV07890.1"/>
    <property type="molecule type" value="Genomic_DNA"/>
</dbReference>
<dbReference type="AlphaFoldDB" id="A0A346Y093"/>
<dbReference type="Pfam" id="PF13380">
    <property type="entry name" value="CoA_binding_2"/>
    <property type="match status" value="1"/>
</dbReference>
<evidence type="ECO:0000259" key="1">
    <source>
        <dbReference type="SMART" id="SM00881"/>
    </source>
</evidence>